<dbReference type="AlphaFoldDB" id="A0AAC9J2I0"/>
<evidence type="ECO:0000313" key="2">
    <source>
        <dbReference type="EMBL" id="APC50376.1"/>
    </source>
</evidence>
<protein>
    <recommendedName>
        <fullName evidence="4">Thioester domain-containing protein</fullName>
    </recommendedName>
</protein>
<feature type="signal peptide" evidence="1">
    <location>
        <begin position="1"/>
        <end position="23"/>
    </location>
</feature>
<sequence length="279" mass="31090">MKKFFVLLGVLFLTLSGAISASAADSVTNGRTVGGQYVSYSHFLSYMDVKCGMNTQAHYHADATNLDKMSVNWKVYDVMTGAVADQGGLSYSNRGTLRDSSRSYLAIERSNANYKFSNNGSSWTPGSNVYHCWNRSAAKANETSQSTDRDKLREMYYDLNQTSKSLQSNNDVTSEVKQILENQLKDNATDVTDFKFKNGNVVNFSDFKISNLAAANDKKIVADEVEFENPENSNATIIEVEIPESVYKDNKEYKLTGYVVFIASEEETIDSGLYLDLVK</sequence>
<name>A0AAC9J2I0_VIRHA</name>
<proteinExistence type="predicted"/>
<keyword evidence="2" id="KW-0614">Plasmid</keyword>
<gene>
    <name evidence="2" type="ORF">BME96_19020</name>
</gene>
<feature type="chain" id="PRO_5042085221" description="Thioester domain-containing protein" evidence="1">
    <location>
        <begin position="24"/>
        <end position="279"/>
    </location>
</feature>
<evidence type="ECO:0000256" key="1">
    <source>
        <dbReference type="SAM" id="SignalP"/>
    </source>
</evidence>
<organism evidence="2 3">
    <name type="scientific">Virgibacillus halodenitrificans</name>
    <name type="common">Bacillus halodenitrificans</name>
    <dbReference type="NCBI Taxonomy" id="1482"/>
    <lineage>
        <taxon>Bacteria</taxon>
        <taxon>Bacillati</taxon>
        <taxon>Bacillota</taxon>
        <taxon>Bacilli</taxon>
        <taxon>Bacillales</taxon>
        <taxon>Bacillaceae</taxon>
        <taxon>Virgibacillus</taxon>
    </lineage>
</organism>
<accession>A0AAC9J2I0</accession>
<dbReference type="GeneID" id="71516506"/>
<evidence type="ECO:0000313" key="3">
    <source>
        <dbReference type="Proteomes" id="UP000182945"/>
    </source>
</evidence>
<dbReference type="KEGG" id="vhl:BME96_19020"/>
<dbReference type="RefSeq" id="WP_071650096.1">
    <property type="nucleotide sequence ID" value="NZ_CP017963.1"/>
</dbReference>
<geneLocation type="plasmid" evidence="2 3">
    <name>unnamed1</name>
</geneLocation>
<dbReference type="Proteomes" id="UP000182945">
    <property type="component" value="Plasmid unnamed1"/>
</dbReference>
<keyword evidence="1" id="KW-0732">Signal</keyword>
<dbReference type="EMBL" id="CP017963">
    <property type="protein sequence ID" value="APC50376.1"/>
    <property type="molecule type" value="Genomic_DNA"/>
</dbReference>
<reference evidence="2 3" key="1">
    <citation type="submission" date="2016-11" db="EMBL/GenBank/DDBJ databases">
        <title>Complete genome sequencing of Virgibacillus halodenitrificans PDB-F2.</title>
        <authorList>
            <person name="Sun Z."/>
            <person name="Zhou Y."/>
            <person name="Li H."/>
        </authorList>
    </citation>
    <scope>NUCLEOTIDE SEQUENCE [LARGE SCALE GENOMIC DNA]</scope>
    <source>
        <strain evidence="2 3">PDB-F2</strain>
        <plasmid evidence="2 3">unnamed1</plasmid>
    </source>
</reference>
<evidence type="ECO:0008006" key="4">
    <source>
        <dbReference type="Google" id="ProtNLM"/>
    </source>
</evidence>